<dbReference type="Gene3D" id="2.60.40.10">
    <property type="entry name" value="Immunoglobulins"/>
    <property type="match status" value="2"/>
</dbReference>
<feature type="transmembrane region" description="Helical" evidence="4">
    <location>
        <begin position="202"/>
        <end position="225"/>
    </location>
</feature>
<dbReference type="Xenbase" id="XB-GENE-5867805">
    <property type="gene designation" value="btn1a1"/>
</dbReference>
<dbReference type="SUPFAM" id="SSF48726">
    <property type="entry name" value="Immunoglobulin"/>
    <property type="match status" value="2"/>
</dbReference>
<evidence type="ECO:0000256" key="2">
    <source>
        <dbReference type="ARBA" id="ARBA00023136"/>
    </source>
</evidence>
<evidence type="ECO:0000259" key="5">
    <source>
        <dbReference type="PROSITE" id="PS50835"/>
    </source>
</evidence>
<organism evidence="6">
    <name type="scientific">Xenopus tropicalis</name>
    <name type="common">Western clawed frog</name>
    <name type="synonym">Silurana tropicalis</name>
    <dbReference type="NCBI Taxonomy" id="8364"/>
    <lineage>
        <taxon>Eukaryota</taxon>
        <taxon>Metazoa</taxon>
        <taxon>Chordata</taxon>
        <taxon>Craniata</taxon>
        <taxon>Vertebrata</taxon>
        <taxon>Euteleostomi</taxon>
        <taxon>Amphibia</taxon>
        <taxon>Batrachia</taxon>
        <taxon>Anura</taxon>
        <taxon>Pipoidea</taxon>
        <taxon>Pipidae</taxon>
        <taxon>Xenopodinae</taxon>
        <taxon>Xenopus</taxon>
        <taxon>Silurana</taxon>
    </lineage>
</organism>
<dbReference type="SUPFAM" id="SSF49899">
    <property type="entry name" value="Concanavalin A-like lectins/glucanases"/>
    <property type="match status" value="1"/>
</dbReference>
<accession>A0A6I8SQD0</accession>
<evidence type="ECO:0000256" key="1">
    <source>
        <dbReference type="ARBA" id="ARBA00004370"/>
    </source>
</evidence>
<dbReference type="InterPro" id="IPR036179">
    <property type="entry name" value="Ig-like_dom_sf"/>
</dbReference>
<evidence type="ECO:0000256" key="3">
    <source>
        <dbReference type="ARBA" id="ARBA00023319"/>
    </source>
</evidence>
<evidence type="ECO:0000313" key="6">
    <source>
        <dbReference type="Ensembl" id="ENSXETP00000095356"/>
    </source>
</evidence>
<proteinExistence type="predicted"/>
<feature type="domain" description="Ig-like" evidence="5">
    <location>
        <begin position="1"/>
        <end position="95"/>
    </location>
</feature>
<keyword evidence="4" id="KW-1133">Transmembrane helix</keyword>
<dbReference type="InterPro" id="IPR050504">
    <property type="entry name" value="IgSF_BTN/MOG"/>
</dbReference>
<protein>
    <submittedName>
        <fullName evidence="6">Butyrophilin subfamily 1 member A1</fullName>
    </submittedName>
</protein>
<dbReference type="AlphaFoldDB" id="A0A6I8SQD0"/>
<reference evidence="6" key="2">
    <citation type="submission" date="2020-05" db="UniProtKB">
        <authorList>
            <consortium name="Ensembl"/>
        </authorList>
    </citation>
    <scope>IDENTIFICATION</scope>
</reference>
<dbReference type="Gene3D" id="2.60.120.920">
    <property type="match status" value="1"/>
</dbReference>
<dbReference type="PANTHER" id="PTHR24100">
    <property type="entry name" value="BUTYROPHILIN"/>
    <property type="match status" value="1"/>
</dbReference>
<dbReference type="InterPro" id="IPR013783">
    <property type="entry name" value="Ig-like_fold"/>
</dbReference>
<dbReference type="InterPro" id="IPR053896">
    <property type="entry name" value="BTN3A2-like_Ig-C"/>
</dbReference>
<dbReference type="GO" id="GO:0016020">
    <property type="term" value="C:membrane"/>
    <property type="evidence" value="ECO:0007669"/>
    <property type="project" value="UniProtKB-SubCell"/>
</dbReference>
<name>A0A6I8SQD0_XENTR</name>
<dbReference type="Ensembl" id="ENSXETT00000099421">
    <property type="protein sequence ID" value="ENSXETP00000095356"/>
    <property type="gene ID" value="ENSXETG00000019020"/>
</dbReference>
<gene>
    <name evidence="6" type="primary">btn1a1</name>
</gene>
<dbReference type="PROSITE" id="PS50835">
    <property type="entry name" value="IG_LIKE"/>
    <property type="match status" value="2"/>
</dbReference>
<evidence type="ECO:0000256" key="4">
    <source>
        <dbReference type="SAM" id="Phobius"/>
    </source>
</evidence>
<dbReference type="InterPro" id="IPR043136">
    <property type="entry name" value="B30.2/SPRY_sf"/>
</dbReference>
<dbReference type="InterPro" id="IPR013320">
    <property type="entry name" value="ConA-like_dom_sf"/>
</dbReference>
<feature type="domain" description="Ig-like" evidence="5">
    <location>
        <begin position="112"/>
        <end position="190"/>
    </location>
</feature>
<dbReference type="Bgee" id="ENSXETG00000019020">
    <property type="expression patterns" value="Expressed in testis and 14 other cell types or tissues"/>
</dbReference>
<dbReference type="InterPro" id="IPR007110">
    <property type="entry name" value="Ig-like_dom"/>
</dbReference>
<keyword evidence="2 4" id="KW-0472">Membrane</keyword>
<dbReference type="Pfam" id="PF22705">
    <property type="entry name" value="C2-set_3"/>
    <property type="match status" value="1"/>
</dbReference>
<keyword evidence="3" id="KW-0393">Immunoglobulin domain</keyword>
<reference evidence="6" key="1">
    <citation type="journal article" date="2010" name="Science">
        <title>The genome of the Western clawed frog Xenopus tropicalis.</title>
        <authorList>
            <person name="Hellsten U."/>
            <person name="Harland R.M."/>
            <person name="Gilchrist M.J."/>
            <person name="Hendrix D."/>
            <person name="Jurka J."/>
            <person name="Kapitonov V."/>
            <person name="Ovcharenko I."/>
            <person name="Putnam N.H."/>
            <person name="Shu S."/>
            <person name="Taher L."/>
            <person name="Blitz I.L."/>
            <person name="Blumberg B."/>
            <person name="Dichmann D.S."/>
            <person name="Dubchak I."/>
            <person name="Amaya E."/>
            <person name="Detter J.C."/>
            <person name="Fletcher R."/>
            <person name="Gerhard D.S."/>
            <person name="Goodstein D."/>
            <person name="Graves T."/>
            <person name="Grigoriev I.V."/>
            <person name="Grimwood J."/>
            <person name="Kawashima T."/>
            <person name="Lindquist E."/>
            <person name="Lucas S.M."/>
            <person name="Mead P.E."/>
            <person name="Mitros T."/>
            <person name="Ogino H."/>
            <person name="Ohta Y."/>
            <person name="Poliakov A.V."/>
            <person name="Pollet N."/>
            <person name="Robert J."/>
            <person name="Salamov A."/>
            <person name="Sater A.K."/>
            <person name="Schmutz J."/>
            <person name="Terry A."/>
            <person name="Vize P.D."/>
            <person name="Warren W.C."/>
            <person name="Wells D."/>
            <person name="Wills A."/>
            <person name="Wilson R.K."/>
            <person name="Zimmerman L.B."/>
            <person name="Zorn A.M."/>
            <person name="Grainger R."/>
            <person name="Grammer T."/>
            <person name="Khokha M.K."/>
            <person name="Richardson P.M."/>
            <person name="Rokhsar D.S."/>
        </authorList>
    </citation>
    <scope>NUCLEOTIDE SEQUENCE [LARGE SCALE GENOMIC DNA]</scope>
    <source>
        <strain evidence="6">Nigerian</strain>
    </source>
</reference>
<comment type="subcellular location">
    <subcellularLocation>
        <location evidence="1">Membrane</location>
    </subcellularLocation>
</comment>
<dbReference type="GeneTree" id="ENSGT01120000271914"/>
<keyword evidence="4" id="KW-0812">Transmembrane</keyword>
<sequence length="408" mass="46003">MSASVSSMAPSLFGSLVQVRWFHTVFHSVVYLLKDGREDREQQKSEYRDRAFLKSGPQTGNLALSLLKVRISDAGTYHCFVENRTIGTIEEALIELRVIGLGSPPLVKVSLQGSLVQLSCFSSNWYPAPEMTWRRADGAIVSAEAKTEKNPNDGLISLTNDIILKEFTVENFFCEVIHSATGKEARSHVMVLESMFPRVSKWVAAFIVLLICFLTIAALAAWRFYIYRNKKAPQKQEIEWRKVSVYKESVLFDPFMASSHLTFSPDYCLTQAMENPPSIKDGYVLAQPCFDSGRHYWETEVHKGSDGVGCLIGVAVLPRESKDIQILSAIGFGQTESYFNIQCERAMLVGIFIDIEEATVSYYNVNTFQRLHYDKLINTKDVSPFYCVAKGVTFKLNPDPCRKYTDAP</sequence>
<dbReference type="PANTHER" id="PTHR24100:SF143">
    <property type="entry name" value="LOC100144947 PROTEIN"/>
    <property type="match status" value="1"/>
</dbReference>